<keyword evidence="2" id="KW-1185">Reference proteome</keyword>
<evidence type="ECO:0000313" key="1">
    <source>
        <dbReference type="EMBL" id="UNK04566.1"/>
    </source>
</evidence>
<dbReference type="AlphaFoldDB" id="A0AAT9PE96"/>
<sequence>MLIIKLTDSKESIEDVERICRHLTEHKTIINLLSQEQAEDITYILKPTFARNHNIDEKMAHWQKLLQEFTMTDHKGKELRFYRDNQTQALYFGTKDGFDTIESLPEH</sequence>
<reference evidence="1" key="1">
    <citation type="submission" date="2024-03" db="EMBL/GenBank/DDBJ databases">
        <title>Psychrobacter raelis sp. nov. isolated from a dog with peritonitis.</title>
        <authorList>
            <person name="Schiavone A."/>
            <person name="Manzulli V."/>
            <person name="Camarda A."/>
            <person name="Cafiero M.A."/>
            <person name="Vasco I."/>
            <person name="Marino L."/>
            <person name="Pennuzzi G."/>
            <person name="Serrecchia L."/>
            <person name="Galante D."/>
            <person name="Pugliese N."/>
        </authorList>
    </citation>
    <scope>NUCLEOTIDE SEQUENCE</scope>
    <source>
        <strain evidence="1">PraFG1</strain>
    </source>
</reference>
<accession>A0AAT9PE96</accession>
<dbReference type="EMBL" id="CP093310">
    <property type="protein sequence ID" value="UNK04566.1"/>
    <property type="molecule type" value="Genomic_DNA"/>
</dbReference>
<gene>
    <name evidence="1" type="ORF">MN210_09790</name>
</gene>
<proteinExistence type="predicted"/>
<protein>
    <submittedName>
        <fullName evidence="1">Uncharacterized protein</fullName>
    </submittedName>
</protein>
<organism evidence="1 2">
    <name type="scientific">Psychrobacter raelei</name>
    <dbReference type="NCBI Taxonomy" id="2565531"/>
    <lineage>
        <taxon>Bacteria</taxon>
        <taxon>Pseudomonadati</taxon>
        <taxon>Pseudomonadota</taxon>
        <taxon>Gammaproteobacteria</taxon>
        <taxon>Moraxellales</taxon>
        <taxon>Moraxellaceae</taxon>
        <taxon>Psychrobacter</taxon>
    </lineage>
</organism>
<name>A0AAT9PE96_9GAMM</name>
<dbReference type="RefSeq" id="WP_110816685.1">
    <property type="nucleotide sequence ID" value="NZ_CP093310.2"/>
</dbReference>
<dbReference type="Proteomes" id="UP000829560">
    <property type="component" value="Chromosome"/>
</dbReference>
<dbReference type="KEGG" id="prae:MN210_09790"/>
<evidence type="ECO:0000313" key="2">
    <source>
        <dbReference type="Proteomes" id="UP000829560"/>
    </source>
</evidence>